<reference evidence="2" key="1">
    <citation type="journal article" date="2019" name="Int. J. Syst. Evol. Microbiol.">
        <title>The Global Catalogue of Microorganisms (GCM) 10K type strain sequencing project: providing services to taxonomists for standard genome sequencing and annotation.</title>
        <authorList>
            <consortium name="The Broad Institute Genomics Platform"/>
            <consortium name="The Broad Institute Genome Sequencing Center for Infectious Disease"/>
            <person name="Wu L."/>
            <person name="Ma J."/>
        </authorList>
    </citation>
    <scope>NUCLEOTIDE SEQUENCE [LARGE SCALE GENOMIC DNA]</scope>
    <source>
        <strain evidence="2">JCM 4147</strain>
    </source>
</reference>
<evidence type="ECO:0000313" key="2">
    <source>
        <dbReference type="Proteomes" id="UP001596200"/>
    </source>
</evidence>
<organism evidence="1 2">
    <name type="scientific">Streptomyces pulveraceus</name>
    <dbReference type="NCBI Taxonomy" id="68258"/>
    <lineage>
        <taxon>Bacteria</taxon>
        <taxon>Bacillati</taxon>
        <taxon>Actinomycetota</taxon>
        <taxon>Actinomycetes</taxon>
        <taxon>Kitasatosporales</taxon>
        <taxon>Streptomycetaceae</taxon>
        <taxon>Streptomyces</taxon>
    </lineage>
</organism>
<dbReference type="Proteomes" id="UP001596200">
    <property type="component" value="Unassembled WGS sequence"/>
</dbReference>
<name>A0ABW1GMX9_9ACTN</name>
<proteinExistence type="predicted"/>
<comment type="caution">
    <text evidence="1">The sequence shown here is derived from an EMBL/GenBank/DDBJ whole genome shotgun (WGS) entry which is preliminary data.</text>
</comment>
<dbReference type="RefSeq" id="WP_344507246.1">
    <property type="nucleotide sequence ID" value="NZ_BAAATU010000001.1"/>
</dbReference>
<protein>
    <submittedName>
        <fullName evidence="1">Uncharacterized protein</fullName>
    </submittedName>
</protein>
<sequence>MDPVDEAIAWAAQRRQALDEMTAAYEELDAREYEEFNREMDARDADLAQRYPD</sequence>
<gene>
    <name evidence="1" type="ORF">ACFP1B_22340</name>
</gene>
<keyword evidence="2" id="KW-1185">Reference proteome</keyword>
<accession>A0ABW1GMX9</accession>
<dbReference type="EMBL" id="JBHSPU010000020">
    <property type="protein sequence ID" value="MFC5916139.1"/>
    <property type="molecule type" value="Genomic_DNA"/>
</dbReference>
<evidence type="ECO:0000313" key="1">
    <source>
        <dbReference type="EMBL" id="MFC5916139.1"/>
    </source>
</evidence>